<dbReference type="Gene3D" id="3.40.33.10">
    <property type="entry name" value="CAP"/>
    <property type="match status" value="1"/>
</dbReference>
<comment type="caution">
    <text evidence="3">The sequence shown here is derived from an EMBL/GenBank/DDBJ whole genome shotgun (WGS) entry which is preliminary data.</text>
</comment>
<dbReference type="Pfam" id="PF00188">
    <property type="entry name" value="CAP"/>
    <property type="match status" value="1"/>
</dbReference>
<dbReference type="CDD" id="cd05379">
    <property type="entry name" value="CAP_bacterial"/>
    <property type="match status" value="1"/>
</dbReference>
<feature type="domain" description="SCP" evidence="2">
    <location>
        <begin position="130"/>
        <end position="243"/>
    </location>
</feature>
<feature type="region of interest" description="Disordered" evidence="1">
    <location>
        <begin position="30"/>
        <end position="114"/>
    </location>
</feature>
<dbReference type="Proteomes" id="UP001602119">
    <property type="component" value="Unassembled WGS sequence"/>
</dbReference>
<dbReference type="SUPFAM" id="SSF55797">
    <property type="entry name" value="PR-1-like"/>
    <property type="match status" value="1"/>
</dbReference>
<name>A0ABW6V1H6_MICFU</name>
<protein>
    <submittedName>
        <fullName evidence="3">CAP domain-containing protein</fullName>
    </submittedName>
</protein>
<dbReference type="PANTHER" id="PTHR31157">
    <property type="entry name" value="SCP DOMAIN-CONTAINING PROTEIN"/>
    <property type="match status" value="1"/>
</dbReference>
<gene>
    <name evidence="3" type="ORF">ACFY05_09890</name>
</gene>
<reference evidence="3 4" key="1">
    <citation type="submission" date="2024-10" db="EMBL/GenBank/DDBJ databases">
        <title>The Natural Products Discovery Center: Release of the First 8490 Sequenced Strains for Exploring Actinobacteria Biosynthetic Diversity.</title>
        <authorList>
            <person name="Kalkreuter E."/>
            <person name="Kautsar S.A."/>
            <person name="Yang D."/>
            <person name="Bader C.D."/>
            <person name="Teijaro C.N."/>
            <person name="Fluegel L."/>
            <person name="Davis C.M."/>
            <person name="Simpson J.R."/>
            <person name="Lauterbach L."/>
            <person name="Steele A.D."/>
            <person name="Gui C."/>
            <person name="Meng S."/>
            <person name="Li G."/>
            <person name="Viehrig K."/>
            <person name="Ye F."/>
            <person name="Su P."/>
            <person name="Kiefer A.F."/>
            <person name="Nichols A."/>
            <person name="Cepeda A.J."/>
            <person name="Yan W."/>
            <person name="Fan B."/>
            <person name="Jiang Y."/>
            <person name="Adhikari A."/>
            <person name="Zheng C.-J."/>
            <person name="Schuster L."/>
            <person name="Cowan T.M."/>
            <person name="Smanski M.J."/>
            <person name="Chevrette M.G."/>
            <person name="De Carvalho L.P.S."/>
            <person name="Shen B."/>
        </authorList>
    </citation>
    <scope>NUCLEOTIDE SEQUENCE [LARGE SCALE GENOMIC DNA]</scope>
    <source>
        <strain evidence="3 4">NPDC001281</strain>
    </source>
</reference>
<dbReference type="RefSeq" id="WP_387341591.1">
    <property type="nucleotide sequence ID" value="NZ_JBIAXI010000005.1"/>
</dbReference>
<feature type="compositionally biased region" description="Gly residues" evidence="1">
    <location>
        <begin position="98"/>
        <end position="114"/>
    </location>
</feature>
<evidence type="ECO:0000259" key="2">
    <source>
        <dbReference type="Pfam" id="PF00188"/>
    </source>
</evidence>
<feature type="compositionally biased region" description="Low complexity" evidence="1">
    <location>
        <begin position="34"/>
        <end position="47"/>
    </location>
</feature>
<dbReference type="InterPro" id="IPR035940">
    <property type="entry name" value="CAP_sf"/>
</dbReference>
<sequence length="246" mass="25894">MGLLACAVTLLLAGVVIGRITTRSGVDQVYLRNSEPSPSPSKTSGSPLRQRPPLDHVARAGGPPPLTRSAPPTRPPTRKPSNMIDGSDGGSQWNTFGPGYGDEPGVLGGDQGGDGAGGAALSGLEAELVRLANAERRKRGCAPMRIDKRLVRSARLHSQEMAASNTFEHSSPNGRSVWDRMEAAGYHNGGAENIARGYQTAREAIEGWMASSGHRRNILNCSLIATGVGVDLGPGGPWWTQDFGYS</sequence>
<evidence type="ECO:0000256" key="1">
    <source>
        <dbReference type="SAM" id="MobiDB-lite"/>
    </source>
</evidence>
<keyword evidence="4" id="KW-1185">Reference proteome</keyword>
<organism evidence="3 4">
    <name type="scientific">Microtetraspora fusca</name>
    <dbReference type="NCBI Taxonomy" id="1997"/>
    <lineage>
        <taxon>Bacteria</taxon>
        <taxon>Bacillati</taxon>
        <taxon>Actinomycetota</taxon>
        <taxon>Actinomycetes</taxon>
        <taxon>Streptosporangiales</taxon>
        <taxon>Streptosporangiaceae</taxon>
        <taxon>Microtetraspora</taxon>
    </lineage>
</organism>
<dbReference type="EMBL" id="JBIAXI010000005">
    <property type="protein sequence ID" value="MFF4773156.1"/>
    <property type="molecule type" value="Genomic_DNA"/>
</dbReference>
<dbReference type="PANTHER" id="PTHR31157:SF1">
    <property type="entry name" value="SCP DOMAIN-CONTAINING PROTEIN"/>
    <property type="match status" value="1"/>
</dbReference>
<dbReference type="InterPro" id="IPR014044">
    <property type="entry name" value="CAP_dom"/>
</dbReference>
<proteinExistence type="predicted"/>
<evidence type="ECO:0000313" key="3">
    <source>
        <dbReference type="EMBL" id="MFF4773156.1"/>
    </source>
</evidence>
<accession>A0ABW6V1H6</accession>
<evidence type="ECO:0000313" key="4">
    <source>
        <dbReference type="Proteomes" id="UP001602119"/>
    </source>
</evidence>